<dbReference type="InterPro" id="IPR026954">
    <property type="entry name" value="PknH-like_Extracell"/>
</dbReference>
<dbReference type="RefSeq" id="WP_096441340.1">
    <property type="nucleotide sequence ID" value="NZ_AP018164.1"/>
</dbReference>
<dbReference type="KEGG" id="mshg:MSG_03400"/>
<proteinExistence type="predicted"/>
<dbReference type="AlphaFoldDB" id="A0A1Z4EKN1"/>
<dbReference type="OrthoDB" id="4736430at2"/>
<name>A0A1Z4EKN1_9MYCO</name>
<accession>A0A1Z4EKN1</accession>
<protein>
    <submittedName>
        <fullName evidence="1">Sensor domain-containing protein</fullName>
    </submittedName>
</protein>
<dbReference type="Pfam" id="PF14032">
    <property type="entry name" value="PknH_C"/>
    <property type="match status" value="1"/>
</dbReference>
<dbReference type="Gene3D" id="3.40.1000.70">
    <property type="entry name" value="PknH-like extracellular domain"/>
    <property type="match status" value="1"/>
</dbReference>
<dbReference type="EMBL" id="AP018164">
    <property type="protein sequence ID" value="BAX93535.1"/>
    <property type="molecule type" value="Genomic_DNA"/>
</dbReference>
<dbReference type="PROSITE" id="PS51257">
    <property type="entry name" value="PROKAR_LIPOPROTEIN"/>
    <property type="match status" value="1"/>
</dbReference>
<reference evidence="2" key="1">
    <citation type="submission" date="2017-06" db="EMBL/GenBank/DDBJ databases">
        <title>Complete Genome Sequence of Mycobacterium shigaense.</title>
        <authorList>
            <person name="Fukano H."/>
            <person name="Yoshida M."/>
            <person name="Kazumi Y."/>
            <person name="Ogura Y."/>
            <person name="Mitarai S."/>
            <person name="Hayashi T."/>
            <person name="Hoshino Y."/>
        </authorList>
    </citation>
    <scope>NUCLEOTIDE SEQUENCE [LARGE SCALE GENOMIC DNA]</scope>
    <source>
        <strain evidence="2">UN-152</strain>
    </source>
</reference>
<evidence type="ECO:0000313" key="1">
    <source>
        <dbReference type="EMBL" id="BAX93535.1"/>
    </source>
</evidence>
<dbReference type="Proteomes" id="UP000217736">
    <property type="component" value="Chromosome"/>
</dbReference>
<gene>
    <name evidence="1" type="ORF">MSG_03400</name>
</gene>
<keyword evidence="2" id="KW-1185">Reference proteome</keyword>
<organism evidence="1 2">
    <name type="scientific">Mycobacterium shigaense</name>
    <dbReference type="NCBI Taxonomy" id="722731"/>
    <lineage>
        <taxon>Bacteria</taxon>
        <taxon>Bacillati</taxon>
        <taxon>Actinomycetota</taxon>
        <taxon>Actinomycetes</taxon>
        <taxon>Mycobacteriales</taxon>
        <taxon>Mycobacteriaceae</taxon>
        <taxon>Mycobacterium</taxon>
        <taxon>Mycobacterium simiae complex</taxon>
    </lineage>
</organism>
<sequence length="244" mass="25458">MGFRGGTRAVGLLAVCLLSAGCVDTVAGRPTGAGGAVRVVPLEQILPSGDEVNAAVGNKLMPEGPPEVGGIAVLPNGIRDDNDATPVECIGVTSALLRVVYEEALVRAVAAQNYWNSDLSVAVFSVRAGAVRLSSSTDAQRLFVSFVRQWQKCAGSTVTLRTHDSENTELYLRVEDVKVDGPLLSATVVSWDNHHTPPTPDERAVGMGSDVVVDVRVSVGPGAQAATRAVDLARVMLQNVASTS</sequence>
<evidence type="ECO:0000313" key="2">
    <source>
        <dbReference type="Proteomes" id="UP000217736"/>
    </source>
</evidence>
<dbReference type="InterPro" id="IPR038232">
    <property type="entry name" value="PknH-like_Extracell_sf"/>
</dbReference>